<gene>
    <name evidence="1" type="primary">ORF224</name>
</gene>
<protein>
    <submittedName>
        <fullName evidence="1">Uncharacterized protein</fullName>
    </submittedName>
</protein>
<dbReference type="GeneID" id="65333997"/>
<geneLocation type="mitochondrion" evidence="1"/>
<reference evidence="1" key="1">
    <citation type="submission" date="2020-10" db="EMBL/GenBank/DDBJ databases">
        <authorList>
            <person name="Yuan F."/>
        </authorList>
    </citation>
    <scope>NUCLEOTIDE SEQUENCE</scope>
</reference>
<organism evidence="1">
    <name type="scientific">Bougainvillea spectabilis</name>
    <dbReference type="NCBI Taxonomy" id="146096"/>
    <lineage>
        <taxon>Eukaryota</taxon>
        <taxon>Viridiplantae</taxon>
        <taxon>Streptophyta</taxon>
        <taxon>Embryophyta</taxon>
        <taxon>Tracheophyta</taxon>
        <taxon>Spermatophyta</taxon>
        <taxon>Magnoliopsida</taxon>
        <taxon>eudicotyledons</taxon>
        <taxon>Gunneridae</taxon>
        <taxon>Pentapetalae</taxon>
        <taxon>Caryophyllales</taxon>
        <taxon>Nyctaginaceae</taxon>
        <taxon>Bougainvillea</taxon>
    </lineage>
</organism>
<proteinExistence type="predicted"/>
<keyword evidence="1" id="KW-0496">Mitochondrion</keyword>
<accession>A0A7T1T1Y5</accession>
<evidence type="ECO:0000313" key="1">
    <source>
        <dbReference type="EMBL" id="QPP04903.1"/>
    </source>
</evidence>
<sequence length="224" mass="25979">MVVPFSMIVDSTLISSLSWVPNLHPSSQVIRYRKLFRRLSHASCFSELVPSVSQSRFTIKRGKSLSFRLGRSRHSRNFLVHRSIARVRIQSAHSERKKRSSWILFLNQNVYQLDSRSKSPRPSTERCTMLIGIFLYTSSRAAFMAIITSFFRGHGMALFLVLFNRCRVPLFPVRESPSALSGRARILMSGWLFKRLYFYPLHFHLFESPDSFLWSPISGAKPFQ</sequence>
<dbReference type="EMBL" id="MW167296">
    <property type="protein sequence ID" value="QPP04903.1"/>
    <property type="molecule type" value="Genomic_DNA"/>
</dbReference>
<dbReference type="RefSeq" id="YP_010127579.1">
    <property type="nucleotide sequence ID" value="NC_056281.1"/>
</dbReference>
<dbReference type="AlphaFoldDB" id="A0A7T1T1Y5"/>
<name>A0A7T1T1Y5_9CARY</name>